<dbReference type="RefSeq" id="WP_022636545.1">
    <property type="nucleotide sequence ID" value="NZ_ASJR01000007.1"/>
</dbReference>
<accession>U7DCB9</accession>
<dbReference type="OrthoDB" id="9807975at2"/>
<dbReference type="SUPFAM" id="SSF52833">
    <property type="entry name" value="Thioredoxin-like"/>
    <property type="match status" value="1"/>
</dbReference>
<evidence type="ECO:0000313" key="2">
    <source>
        <dbReference type="Proteomes" id="UP000017148"/>
    </source>
</evidence>
<dbReference type="Pfam" id="PF01257">
    <property type="entry name" value="2Fe-2S_thioredx"/>
    <property type="match status" value="1"/>
</dbReference>
<reference evidence="1 2" key="1">
    <citation type="journal article" date="2013" name="Environ. Microbiol.">
        <title>Genome analysis of Chitinivibrio alkaliphilus gen. nov., sp. nov., a novel extremely haloalkaliphilic anaerobic chitinolytic bacterium from the candidate phylum Termite Group 3.</title>
        <authorList>
            <person name="Sorokin D.Y."/>
            <person name="Gumerov V.M."/>
            <person name="Rakitin A.L."/>
            <person name="Beletsky A.V."/>
            <person name="Damste J.S."/>
            <person name="Muyzer G."/>
            <person name="Mardanov A.V."/>
            <person name="Ravin N.V."/>
        </authorList>
    </citation>
    <scope>NUCLEOTIDE SEQUENCE [LARGE SCALE GENOMIC DNA]</scope>
    <source>
        <strain evidence="1 2">ACht1</strain>
    </source>
</reference>
<name>U7DCB9_9BACT</name>
<keyword evidence="2" id="KW-1185">Reference proteome</keyword>
<dbReference type="Proteomes" id="UP000017148">
    <property type="component" value="Unassembled WGS sequence"/>
</dbReference>
<evidence type="ECO:0000313" key="1">
    <source>
        <dbReference type="EMBL" id="ERP32070.1"/>
    </source>
</evidence>
<organism evidence="1 2">
    <name type="scientific">Chitinivibrio alkaliphilus ACht1</name>
    <dbReference type="NCBI Taxonomy" id="1313304"/>
    <lineage>
        <taxon>Bacteria</taxon>
        <taxon>Pseudomonadati</taxon>
        <taxon>Fibrobacterota</taxon>
        <taxon>Chitinivibrionia</taxon>
        <taxon>Chitinivibrionales</taxon>
        <taxon>Chitinivibrionaceae</taxon>
        <taxon>Chitinivibrio</taxon>
    </lineage>
</organism>
<sequence>MHVKICMGSSCYSRGNNQNLALLEKMSSRTTEDVRIELTGQLCMEACKKGPHIEINSTAYTDVSPHDLPTLLAHHQRKE</sequence>
<dbReference type="STRING" id="1313304.CALK_1057"/>
<gene>
    <name evidence="1" type="ORF">CALK_1057</name>
</gene>
<dbReference type="EMBL" id="ASJR01000007">
    <property type="protein sequence ID" value="ERP32070.1"/>
    <property type="molecule type" value="Genomic_DNA"/>
</dbReference>
<dbReference type="InterPro" id="IPR036249">
    <property type="entry name" value="Thioredoxin-like_sf"/>
</dbReference>
<dbReference type="eggNOG" id="COG1905">
    <property type="taxonomic scope" value="Bacteria"/>
</dbReference>
<comment type="caution">
    <text evidence="1">The sequence shown here is derived from an EMBL/GenBank/DDBJ whole genome shotgun (WGS) entry which is preliminary data.</text>
</comment>
<dbReference type="CDD" id="cd02980">
    <property type="entry name" value="TRX_Fd_family"/>
    <property type="match status" value="1"/>
</dbReference>
<dbReference type="Gene3D" id="3.40.30.10">
    <property type="entry name" value="Glutaredoxin"/>
    <property type="match status" value="1"/>
</dbReference>
<dbReference type="AlphaFoldDB" id="U7DCB9"/>
<proteinExistence type="predicted"/>
<protein>
    <submittedName>
        <fullName evidence="1">Uncharacterized protein</fullName>
    </submittedName>
</protein>